<dbReference type="Gene3D" id="1.10.540.10">
    <property type="entry name" value="Acyl-CoA dehydrogenase/oxidase, N-terminal domain"/>
    <property type="match status" value="1"/>
</dbReference>
<evidence type="ECO:0000256" key="1">
    <source>
        <dbReference type="ARBA" id="ARBA00001974"/>
    </source>
</evidence>
<evidence type="ECO:0000256" key="2">
    <source>
        <dbReference type="ARBA" id="ARBA00009347"/>
    </source>
</evidence>
<protein>
    <submittedName>
        <fullName evidence="6">Acyl-CoA dehydrogenase family protein</fullName>
    </submittedName>
</protein>
<dbReference type="Proteomes" id="UP000005615">
    <property type="component" value="Unassembled WGS sequence"/>
</dbReference>
<evidence type="ECO:0000313" key="6">
    <source>
        <dbReference type="EMBL" id="EGG28706.1"/>
    </source>
</evidence>
<comment type="cofactor">
    <cofactor evidence="1">
        <name>FAD</name>
        <dbReference type="ChEBI" id="CHEBI:57692"/>
    </cofactor>
</comment>
<dbReference type="InterPro" id="IPR013786">
    <property type="entry name" value="AcylCoA_DH/ox_N"/>
</dbReference>
<dbReference type="CDD" id="cd00567">
    <property type="entry name" value="ACAD"/>
    <property type="match status" value="1"/>
</dbReference>
<dbReference type="Gene3D" id="1.20.140.10">
    <property type="entry name" value="Butyryl-CoA Dehydrogenase, subunit A, domain 3"/>
    <property type="match status" value="1"/>
</dbReference>
<dbReference type="Pfam" id="PF00441">
    <property type="entry name" value="Acyl-CoA_dh_1"/>
    <property type="match status" value="1"/>
</dbReference>
<dbReference type="OrthoDB" id="7053515at2"/>
<comment type="caution">
    <text evidence="6">The sequence shown here is derived from an EMBL/GenBank/DDBJ whole genome shotgun (WGS) entry which is preliminary data.</text>
</comment>
<dbReference type="AlphaFoldDB" id="F3L4Q8"/>
<dbReference type="PANTHER" id="PTHR43884">
    <property type="entry name" value="ACYL-COA DEHYDROGENASE"/>
    <property type="match status" value="1"/>
</dbReference>
<organism evidence="6 7">
    <name type="scientific">Aequoribacter fuscus</name>
    <dbReference type="NCBI Taxonomy" id="2518989"/>
    <lineage>
        <taxon>Bacteria</taxon>
        <taxon>Pseudomonadati</taxon>
        <taxon>Pseudomonadota</taxon>
        <taxon>Gammaproteobacteria</taxon>
        <taxon>Cellvibrionales</taxon>
        <taxon>Halieaceae</taxon>
        <taxon>Aequoribacter</taxon>
    </lineage>
</organism>
<dbReference type="EMBL" id="AEIG01000086">
    <property type="protein sequence ID" value="EGG28706.1"/>
    <property type="molecule type" value="Genomic_DNA"/>
</dbReference>
<keyword evidence="7" id="KW-1185">Reference proteome</keyword>
<name>F3L4Q8_9GAMM</name>
<dbReference type="InterPro" id="IPR046373">
    <property type="entry name" value="Acyl-CoA_Oxase/DH_mid-dom_sf"/>
</dbReference>
<keyword evidence="5" id="KW-0560">Oxidoreductase</keyword>
<keyword evidence="4" id="KW-0274">FAD</keyword>
<accession>F3L4Q8</accession>
<gene>
    <name evidence="6" type="ORF">IMCC3088_2659</name>
</gene>
<dbReference type="Gene3D" id="2.40.110.10">
    <property type="entry name" value="Butyryl-CoA Dehydrogenase, subunit A, domain 2"/>
    <property type="match status" value="1"/>
</dbReference>
<comment type="similarity">
    <text evidence="2">Belongs to the acyl-CoA dehydrogenase family.</text>
</comment>
<dbReference type="InterPro" id="IPR037069">
    <property type="entry name" value="AcylCoA_DH/ox_N_sf"/>
</dbReference>
<dbReference type="Pfam" id="PF02771">
    <property type="entry name" value="Acyl-CoA_dh_N"/>
    <property type="match status" value="1"/>
</dbReference>
<reference evidence="6 7" key="1">
    <citation type="journal article" date="2011" name="J. Bacteriol.">
        <title>Genome sequence of strain IMCC3088, a proteorhodopsin-containing marine bacterium belonging to the OM60/NOR5 clade.</title>
        <authorList>
            <person name="Jang Y."/>
            <person name="Oh H.M."/>
            <person name="Kang I."/>
            <person name="Lee K."/>
            <person name="Yang S.J."/>
            <person name="Cho J.C."/>
        </authorList>
    </citation>
    <scope>NUCLEOTIDE SEQUENCE [LARGE SCALE GENOMIC DNA]</scope>
    <source>
        <strain evidence="6 7">IMCC3088</strain>
    </source>
</reference>
<keyword evidence="3" id="KW-0285">Flavoprotein</keyword>
<evidence type="ECO:0000256" key="4">
    <source>
        <dbReference type="ARBA" id="ARBA00022827"/>
    </source>
</evidence>
<evidence type="ECO:0000313" key="7">
    <source>
        <dbReference type="Proteomes" id="UP000005615"/>
    </source>
</evidence>
<dbReference type="STRING" id="2518989.IMCC3088_2659"/>
<dbReference type="InterPro" id="IPR009075">
    <property type="entry name" value="AcylCo_DH/oxidase_C"/>
</dbReference>
<evidence type="ECO:0000256" key="5">
    <source>
        <dbReference type="ARBA" id="ARBA00023002"/>
    </source>
</evidence>
<dbReference type="eggNOG" id="COG1960">
    <property type="taxonomic scope" value="Bacteria"/>
</dbReference>
<dbReference type="GO" id="GO:0003995">
    <property type="term" value="F:acyl-CoA dehydrogenase activity"/>
    <property type="evidence" value="ECO:0007669"/>
    <property type="project" value="TreeGrafter"/>
</dbReference>
<evidence type="ECO:0000256" key="3">
    <source>
        <dbReference type="ARBA" id="ARBA00022630"/>
    </source>
</evidence>
<dbReference type="GO" id="GO:0050660">
    <property type="term" value="F:flavin adenine dinucleotide binding"/>
    <property type="evidence" value="ECO:0007669"/>
    <property type="project" value="InterPro"/>
</dbReference>
<proteinExistence type="inferred from homology"/>
<dbReference type="RefSeq" id="WP_009576817.1">
    <property type="nucleotide sequence ID" value="NZ_AEIG01000086.1"/>
</dbReference>
<dbReference type="InterPro" id="IPR009100">
    <property type="entry name" value="AcylCoA_DH/oxidase_NM_dom_sf"/>
</dbReference>
<dbReference type="PANTHER" id="PTHR43884:SF20">
    <property type="entry name" value="ACYL-COA DEHYDROGENASE FADE28"/>
    <property type="match status" value="1"/>
</dbReference>
<dbReference type="InterPro" id="IPR036250">
    <property type="entry name" value="AcylCo_DH-like_C"/>
</dbReference>
<dbReference type="SUPFAM" id="SSF56645">
    <property type="entry name" value="Acyl-CoA dehydrogenase NM domain-like"/>
    <property type="match status" value="1"/>
</dbReference>
<sequence length="367" mass="39855">MIFNEEQSMLQDTVRAFVQEHAPVADLRAVRANASGPSYNLELWNQLVELGLPAVALPEDDGGLGFGYMGLLAVLLETGKTIMASPLVSSVAAATSLIQLAGTDDQKSRWLPQLTSGEMTATVAVQEGRHYSLPAVDTQLIDGQLNGSKSMVMDLPEADLLIVIAKTAEGKLAAAVLESSKAEFDAQRYSLMDGRKYSDLTFTQTNVLPNNVLGEGVDRTAEIEQALDIATVATAAEMVGGAESLIERTVQHLNDREQFDVKLATFQALQHRCAEMYCQLELVKSAVFSAFARLDRGKDIHKAASQVKALANDYYQHISNEAVQMHGGMGVTDELDVGLYLKRSRVCNQLFGDAAYHRQRYASALGL</sequence>
<dbReference type="SUPFAM" id="SSF47203">
    <property type="entry name" value="Acyl-CoA dehydrogenase C-terminal domain-like"/>
    <property type="match status" value="1"/>
</dbReference>